<keyword evidence="3" id="KW-0732">Signal</keyword>
<dbReference type="AlphaFoldDB" id="A0A0D0H2W6"/>
<feature type="domain" description="SpaA-like prealbumin fold" evidence="5">
    <location>
        <begin position="476"/>
        <end position="565"/>
    </location>
</feature>
<feature type="domain" description="DUF7927" evidence="8">
    <location>
        <begin position="577"/>
        <end position="720"/>
    </location>
</feature>
<sequence>MAALIGGVAVASPSLAAAHADDSVGCGYGTGGPHADTICWIDMAGVDPARAEAPGGQQMQIQLGAYTMTFTAEMTAGTDGFTPLRPTSFPTFERSVIGNNNNVDGAAYYVNTPGRPALYQDSWNAPAGGTSYARGEVTLKDIVITDSTGATFSGDYSLIMADAESTGYSEGFSYTSDTPFRELARLTPTNYAEPCVGELTGIGTTEVSCVGGDSGGNTYRGALMVAADKPSTVTVSFLNGGRKDGATRQGVAFGVMLSRLEVSKVIDGRADARDQFTVSASESGEVIASATTEDEASSVTTGPASLLSNIGGNRITFEERAASSSVDWDRYSTAWQCSVNGEPMDPQLIETSADGRSVSAPLGVGEFLDCTVTNTAKIGGVSWSKVDPEGNALAGSEWELVSTGGSSLAIVDNGERDADAADGRFLVEDLPWGEYVLRETAAPKGHVLSKQTTSITIDGKHRDVKIGDIENSRIDGELSWSKVDSEDEGQLLAGSEWELTGPDGTTARIVDNGLNDQDPEPGRLRVTGLEWGSYTLTETRAPREYLLAQDPISVVVDIDHLVIEIPAVKNELAQPGLHILKESDPASGSKVKPGQEITYRVTVKNTGNVDLTPALVDDDLSQVLDHATFIEGTAQATIGGSPAAAPEVDAEGALLHWEDALPVGASATISYRVKVHSDVTDKDRLVNVVTGTGTVPPGITPPPSNCAPGQHENPDCSTTHVPDVPGDPKITVPPTPEKPGLAWTGGGDLLGVSLIGAALCLGAGAILLLRRRASQD</sequence>
<dbReference type="InterPro" id="IPR040683">
    <property type="entry name" value="CshA_NR2"/>
</dbReference>
<comment type="similarity">
    <text evidence="1">Belongs to the serine-aspartate repeat-containing protein (SDr) family.</text>
</comment>
<keyword evidence="4" id="KW-0812">Transmembrane</keyword>
<comment type="caution">
    <text evidence="9">The sequence shown here is derived from an EMBL/GenBank/DDBJ whole genome shotgun (WGS) entry which is preliminary data.</text>
</comment>
<feature type="transmembrane region" description="Helical" evidence="4">
    <location>
        <begin position="749"/>
        <end position="769"/>
    </location>
</feature>
<dbReference type="Proteomes" id="UP000032120">
    <property type="component" value="Unassembled WGS sequence"/>
</dbReference>
<dbReference type="PANTHER" id="PTHR36108">
    <property type="entry name" value="COLOSSIN-B-RELATED"/>
    <property type="match status" value="1"/>
</dbReference>
<dbReference type="Pfam" id="PF18651">
    <property type="entry name" value="CshA_NR2"/>
    <property type="match status" value="1"/>
</dbReference>
<dbReference type="Pfam" id="PF17802">
    <property type="entry name" value="SpaA"/>
    <property type="match status" value="2"/>
</dbReference>
<dbReference type="PANTHER" id="PTHR36108:SF13">
    <property type="entry name" value="COLOSSIN-B-RELATED"/>
    <property type="match status" value="1"/>
</dbReference>
<protein>
    <recommendedName>
        <fullName evidence="11">Repeat protein (TIGR01451 family)</fullName>
    </recommendedName>
</protein>
<evidence type="ECO:0000259" key="6">
    <source>
        <dbReference type="Pfam" id="PF18651"/>
    </source>
</evidence>
<dbReference type="InterPro" id="IPR057687">
    <property type="entry name" value="DUF7927"/>
</dbReference>
<feature type="domain" description="SpaA-like prealbumin fold" evidence="7">
    <location>
        <begin position="260"/>
        <end position="376"/>
    </location>
</feature>
<feature type="domain" description="SpaA-like prealbumin fold" evidence="5">
    <location>
        <begin position="380"/>
        <end position="465"/>
    </location>
</feature>
<reference evidence="9 10" key="1">
    <citation type="submission" date="2015-01" db="EMBL/GenBank/DDBJ databases">
        <title>Draft genome sequence of Leucobacter komagatae strain VKM ST2845.</title>
        <authorList>
            <person name="Karlyshev A.V."/>
            <person name="Kudryashova E.B."/>
        </authorList>
    </citation>
    <scope>NUCLEOTIDE SEQUENCE [LARGE SCALE GENOMIC DNA]</scope>
    <source>
        <strain evidence="9 10">VKM ST2845</strain>
    </source>
</reference>
<keyword evidence="10" id="KW-1185">Reference proteome</keyword>
<evidence type="ECO:0000256" key="4">
    <source>
        <dbReference type="SAM" id="Phobius"/>
    </source>
</evidence>
<evidence type="ECO:0000259" key="7">
    <source>
        <dbReference type="Pfam" id="PF20674"/>
    </source>
</evidence>
<evidence type="ECO:0000313" key="9">
    <source>
        <dbReference type="EMBL" id="KIP51480.1"/>
    </source>
</evidence>
<evidence type="ECO:0000259" key="8">
    <source>
        <dbReference type="Pfam" id="PF25549"/>
    </source>
</evidence>
<gene>
    <name evidence="9" type="ORF">SD72_15100</name>
</gene>
<evidence type="ECO:0000256" key="3">
    <source>
        <dbReference type="ARBA" id="ARBA00022729"/>
    </source>
</evidence>
<dbReference type="RefSeq" id="WP_042545301.1">
    <property type="nucleotide sequence ID" value="NZ_JXSQ01000034.1"/>
</dbReference>
<proteinExistence type="inferred from homology"/>
<dbReference type="InterPro" id="IPR041033">
    <property type="entry name" value="SpaA_PFL_dom_1"/>
</dbReference>
<dbReference type="Pfam" id="PF20674">
    <property type="entry name" value="SpaA_3"/>
    <property type="match status" value="1"/>
</dbReference>
<dbReference type="NCBIfam" id="TIGR01451">
    <property type="entry name" value="B_ant_repeat"/>
    <property type="match status" value="1"/>
</dbReference>
<dbReference type="Pfam" id="PF25549">
    <property type="entry name" value="DUF7927"/>
    <property type="match status" value="1"/>
</dbReference>
<evidence type="ECO:0000256" key="1">
    <source>
        <dbReference type="ARBA" id="ARBA00007257"/>
    </source>
</evidence>
<name>A0A0D0H2W6_9MICO</name>
<dbReference type="EMBL" id="JXSQ01000034">
    <property type="protein sequence ID" value="KIP51480.1"/>
    <property type="molecule type" value="Genomic_DNA"/>
</dbReference>
<feature type="domain" description="Surface adhesin CshA non-repetitive" evidence="6">
    <location>
        <begin position="36"/>
        <end position="256"/>
    </location>
</feature>
<evidence type="ECO:0000259" key="5">
    <source>
        <dbReference type="Pfam" id="PF17802"/>
    </source>
</evidence>
<dbReference type="GO" id="GO:0005975">
    <property type="term" value="P:carbohydrate metabolic process"/>
    <property type="evidence" value="ECO:0007669"/>
    <property type="project" value="UniProtKB-ARBA"/>
</dbReference>
<dbReference type="InterPro" id="IPR047589">
    <property type="entry name" value="DUF11_rpt"/>
</dbReference>
<evidence type="ECO:0008006" key="11">
    <source>
        <dbReference type="Google" id="ProtNLM"/>
    </source>
</evidence>
<keyword evidence="4" id="KW-1133">Transmembrane helix</keyword>
<keyword evidence="4" id="KW-0472">Membrane</keyword>
<evidence type="ECO:0000256" key="2">
    <source>
        <dbReference type="ARBA" id="ARBA00022525"/>
    </source>
</evidence>
<dbReference type="InterPro" id="IPR013783">
    <property type="entry name" value="Ig-like_fold"/>
</dbReference>
<organism evidence="9 10">
    <name type="scientific">Leucobacter komagatae</name>
    <dbReference type="NCBI Taxonomy" id="55969"/>
    <lineage>
        <taxon>Bacteria</taxon>
        <taxon>Bacillati</taxon>
        <taxon>Actinomycetota</taxon>
        <taxon>Actinomycetes</taxon>
        <taxon>Micrococcales</taxon>
        <taxon>Microbacteriaceae</taxon>
        <taxon>Leucobacter</taxon>
    </lineage>
</organism>
<evidence type="ECO:0000313" key="10">
    <source>
        <dbReference type="Proteomes" id="UP000032120"/>
    </source>
</evidence>
<accession>A0A0D0H2W6</accession>
<dbReference type="InterPro" id="IPR048834">
    <property type="entry name" value="SpaA_pre-album"/>
</dbReference>
<keyword evidence="2" id="KW-0964">Secreted</keyword>
<dbReference type="Gene3D" id="2.60.40.10">
    <property type="entry name" value="Immunoglobulins"/>
    <property type="match status" value="2"/>
</dbReference>